<dbReference type="CDD" id="cd04322">
    <property type="entry name" value="LysRS_N"/>
    <property type="match status" value="1"/>
</dbReference>
<dbReference type="InterPro" id="IPR004365">
    <property type="entry name" value="NA-bd_OB_tRNA"/>
</dbReference>
<dbReference type="CDD" id="cd00775">
    <property type="entry name" value="LysRS_core"/>
    <property type="match status" value="1"/>
</dbReference>
<dbReference type="InterPro" id="IPR034762">
    <property type="entry name" value="Lys-tRNA-ligase_II_bac/euk"/>
</dbReference>
<dbReference type="GO" id="GO:0006430">
    <property type="term" value="P:lysyl-tRNA aminoacylation"/>
    <property type="evidence" value="ECO:0007669"/>
    <property type="project" value="UniProtKB-UniRule"/>
</dbReference>
<keyword evidence="7 13" id="KW-0547">Nucleotide-binding</keyword>
<dbReference type="RefSeq" id="WP_133545381.1">
    <property type="nucleotide sequence ID" value="NZ_SNYQ01000007.1"/>
</dbReference>
<evidence type="ECO:0000256" key="1">
    <source>
        <dbReference type="ARBA" id="ARBA00004496"/>
    </source>
</evidence>
<dbReference type="EMBL" id="SNYQ01000007">
    <property type="protein sequence ID" value="TDQ57022.1"/>
    <property type="molecule type" value="Genomic_DNA"/>
</dbReference>
<dbReference type="GO" id="GO:0000287">
    <property type="term" value="F:magnesium ion binding"/>
    <property type="evidence" value="ECO:0007669"/>
    <property type="project" value="UniProtKB-UniRule"/>
</dbReference>
<keyword evidence="6 13" id="KW-0479">Metal-binding</keyword>
<dbReference type="Gene3D" id="2.40.50.140">
    <property type="entry name" value="Nucleic acid-binding proteins"/>
    <property type="match status" value="1"/>
</dbReference>
<evidence type="ECO:0000256" key="6">
    <source>
        <dbReference type="ARBA" id="ARBA00022723"/>
    </source>
</evidence>
<dbReference type="FunFam" id="2.40.50.140:FF:000024">
    <property type="entry name" value="Lysine--tRNA ligase"/>
    <property type="match status" value="1"/>
</dbReference>
<dbReference type="GO" id="GO:0000049">
    <property type="term" value="F:tRNA binding"/>
    <property type="evidence" value="ECO:0007669"/>
    <property type="project" value="TreeGrafter"/>
</dbReference>
<comment type="catalytic activity">
    <reaction evidence="12 13 14">
        <text>tRNA(Lys) + L-lysine + ATP = L-lysyl-tRNA(Lys) + AMP + diphosphate</text>
        <dbReference type="Rhea" id="RHEA:20792"/>
        <dbReference type="Rhea" id="RHEA-COMP:9696"/>
        <dbReference type="Rhea" id="RHEA-COMP:9697"/>
        <dbReference type="ChEBI" id="CHEBI:30616"/>
        <dbReference type="ChEBI" id="CHEBI:32551"/>
        <dbReference type="ChEBI" id="CHEBI:33019"/>
        <dbReference type="ChEBI" id="CHEBI:78442"/>
        <dbReference type="ChEBI" id="CHEBI:78529"/>
        <dbReference type="ChEBI" id="CHEBI:456215"/>
        <dbReference type="EC" id="6.1.1.6"/>
    </reaction>
</comment>
<keyword evidence="9 13" id="KW-0460">Magnesium</keyword>
<keyword evidence="4 13" id="KW-0963">Cytoplasm</keyword>
<dbReference type="Pfam" id="PF00152">
    <property type="entry name" value="tRNA-synt_2"/>
    <property type="match status" value="1"/>
</dbReference>
<feature type="binding site" evidence="13">
    <location>
        <position position="418"/>
    </location>
    <ligand>
        <name>Mg(2+)</name>
        <dbReference type="ChEBI" id="CHEBI:18420"/>
        <label>2</label>
    </ligand>
</feature>
<dbReference type="HAMAP" id="MF_00252">
    <property type="entry name" value="Lys_tRNA_synth_class2"/>
    <property type="match status" value="1"/>
</dbReference>
<proteinExistence type="inferred from homology"/>
<dbReference type="InterPro" id="IPR002313">
    <property type="entry name" value="Lys-tRNA-ligase_II"/>
</dbReference>
<dbReference type="AlphaFoldDB" id="A0A4R6V7B4"/>
<dbReference type="SUPFAM" id="SSF55681">
    <property type="entry name" value="Class II aaRS and biotin synthetases"/>
    <property type="match status" value="1"/>
</dbReference>
<feature type="domain" description="Aminoacyl-transfer RNA synthetases class-II family profile" evidence="15">
    <location>
        <begin position="180"/>
        <end position="495"/>
    </location>
</feature>
<dbReference type="InterPro" id="IPR006195">
    <property type="entry name" value="aa-tRNA-synth_II"/>
</dbReference>
<dbReference type="Gene3D" id="3.30.930.10">
    <property type="entry name" value="Bira Bifunctional Protein, Domain 2"/>
    <property type="match status" value="1"/>
</dbReference>
<reference evidence="16 17" key="1">
    <citation type="submission" date="2019-03" db="EMBL/GenBank/DDBJ databases">
        <title>Genomic Encyclopedia of Type Strains, Phase IV (KMG-IV): sequencing the most valuable type-strain genomes for metagenomic binning, comparative biology and taxonomic classification.</title>
        <authorList>
            <person name="Goeker M."/>
        </authorList>
    </citation>
    <scope>NUCLEOTIDE SEQUENCE [LARGE SCALE GENOMIC DNA]</scope>
    <source>
        <strain evidence="16 17">DSM 28403</strain>
    </source>
</reference>
<comment type="subcellular location">
    <subcellularLocation>
        <location evidence="1 13">Cytoplasm</location>
    </subcellularLocation>
</comment>
<evidence type="ECO:0000256" key="5">
    <source>
        <dbReference type="ARBA" id="ARBA00022598"/>
    </source>
</evidence>
<comment type="subunit">
    <text evidence="3 13">Homodimer.</text>
</comment>
<dbReference type="PANTHER" id="PTHR42918:SF15">
    <property type="entry name" value="LYSINE--TRNA LIGASE, CHLOROPLASTIC_MITOCHONDRIAL"/>
    <property type="match status" value="1"/>
</dbReference>
<evidence type="ECO:0000256" key="3">
    <source>
        <dbReference type="ARBA" id="ARBA00011738"/>
    </source>
</evidence>
<keyword evidence="11 13" id="KW-0030">Aminoacyl-tRNA synthetase</keyword>
<evidence type="ECO:0000259" key="15">
    <source>
        <dbReference type="PROSITE" id="PS50862"/>
    </source>
</evidence>
<comment type="similarity">
    <text evidence="2 13">Belongs to the class-II aminoacyl-tRNA synthetase family.</text>
</comment>
<evidence type="ECO:0000256" key="7">
    <source>
        <dbReference type="ARBA" id="ARBA00022741"/>
    </source>
</evidence>
<dbReference type="PRINTS" id="PR00982">
    <property type="entry name" value="TRNASYNTHLYS"/>
</dbReference>
<dbReference type="GO" id="GO:0005829">
    <property type="term" value="C:cytosol"/>
    <property type="evidence" value="ECO:0007669"/>
    <property type="project" value="UniProtKB-ARBA"/>
</dbReference>
<dbReference type="InterPro" id="IPR004364">
    <property type="entry name" value="Aa-tRNA-synt_II"/>
</dbReference>
<dbReference type="GO" id="GO:0004824">
    <property type="term" value="F:lysine-tRNA ligase activity"/>
    <property type="evidence" value="ECO:0007669"/>
    <property type="project" value="UniProtKB-UniRule"/>
</dbReference>
<keyword evidence="17" id="KW-1185">Reference proteome</keyword>
<dbReference type="Proteomes" id="UP000295657">
    <property type="component" value="Unassembled WGS sequence"/>
</dbReference>
<evidence type="ECO:0000256" key="13">
    <source>
        <dbReference type="HAMAP-Rule" id="MF_00252"/>
    </source>
</evidence>
<dbReference type="PANTHER" id="PTHR42918">
    <property type="entry name" value="LYSYL-TRNA SYNTHETASE"/>
    <property type="match status" value="1"/>
</dbReference>
<dbReference type="OrthoDB" id="9802326at2"/>
<evidence type="ECO:0000256" key="2">
    <source>
        <dbReference type="ARBA" id="ARBA00008226"/>
    </source>
</evidence>
<dbReference type="NCBIfam" id="NF001756">
    <property type="entry name" value="PRK00484.1"/>
    <property type="match status" value="1"/>
</dbReference>
<comment type="caution">
    <text evidence="16">The sequence shown here is derived from an EMBL/GenBank/DDBJ whole genome shotgun (WGS) entry which is preliminary data.</text>
</comment>
<evidence type="ECO:0000256" key="11">
    <source>
        <dbReference type="ARBA" id="ARBA00023146"/>
    </source>
</evidence>
<dbReference type="GO" id="GO:0005524">
    <property type="term" value="F:ATP binding"/>
    <property type="evidence" value="ECO:0007669"/>
    <property type="project" value="UniProtKB-UniRule"/>
</dbReference>
<evidence type="ECO:0000256" key="8">
    <source>
        <dbReference type="ARBA" id="ARBA00022840"/>
    </source>
</evidence>
<dbReference type="PIRSF" id="PIRSF039101">
    <property type="entry name" value="LysRS2"/>
    <property type="match status" value="1"/>
</dbReference>
<dbReference type="InterPro" id="IPR012340">
    <property type="entry name" value="NA-bd_OB-fold"/>
</dbReference>
<dbReference type="GO" id="GO:0042803">
    <property type="term" value="F:protein homodimerization activity"/>
    <property type="evidence" value="ECO:0007669"/>
    <property type="project" value="UniProtKB-ARBA"/>
</dbReference>
<name>A0A4R6V7B4_9PAST</name>
<evidence type="ECO:0000256" key="9">
    <source>
        <dbReference type="ARBA" id="ARBA00022842"/>
    </source>
</evidence>
<keyword evidence="8 13" id="KW-0067">ATP-binding</keyword>
<organism evidence="16 17">
    <name type="scientific">Mesocricetibacter intestinalis</name>
    <dbReference type="NCBI Taxonomy" id="1521930"/>
    <lineage>
        <taxon>Bacteria</taxon>
        <taxon>Pseudomonadati</taxon>
        <taxon>Pseudomonadota</taxon>
        <taxon>Gammaproteobacteria</taxon>
        <taxon>Pasteurellales</taxon>
        <taxon>Pasteurellaceae</taxon>
        <taxon>Mesocricetibacter</taxon>
    </lineage>
</organism>
<sequence>MSQQQTPELDFHGEMAVRREKLANLRAKGNAFPNTFRRNALAQDLHREYEALDGEELKQKDIQVAVAGRIMTRRAMGKATFITLQDMSGRIQLYVARDNLPEGVYGEDVGSWDLGDIVGVKGSLFKTKTNELTVRATEVQLLTKALRPLPDKFHGLSDQETRYRQRYLDLISNEESRRTFVIRSKVIAGIREYFISKGFIEVETPMLQTIPGGAAARPFVTHHNALDIDMYLRIAPELYLKRLVVGGFERVFELNRNFRNEGVSVRHNPEFTMIEYYQAYADYHDLMDNTEELLRKLALDILDTTIVPYGEYEFDFGKPFERISMHDAIVKYGEGISAQDLQDFDRACAVAKKLNIEIQKSWGLGSVVNAIFEEVAEHHLIQPTFLMAHPAEISPLARRNDDNPEVTDRFELFIGGREIGNGFSELNDAEDQAARFDAQVAAKEAGDDEAMFKDDDFVTALEHGLPPTAGEGLGIDRLAMLFANAASIRDVILFPAMKHKA</sequence>
<protein>
    <recommendedName>
        <fullName evidence="13">Lysine--tRNA ligase</fullName>
        <ecNumber evidence="13">6.1.1.6</ecNumber>
    </recommendedName>
    <alternativeName>
        <fullName evidence="13">Lysyl-tRNA synthetase</fullName>
        <shortName evidence="13">LysRS</shortName>
    </alternativeName>
</protein>
<comment type="cofactor">
    <cofactor evidence="13 14">
        <name>Mg(2+)</name>
        <dbReference type="ChEBI" id="CHEBI:18420"/>
    </cofactor>
    <text evidence="13 14">Binds 3 Mg(2+) ions per subunit.</text>
</comment>
<dbReference type="InterPro" id="IPR045864">
    <property type="entry name" value="aa-tRNA-synth_II/BPL/LPL"/>
</dbReference>
<evidence type="ECO:0000313" key="17">
    <source>
        <dbReference type="Proteomes" id="UP000295657"/>
    </source>
</evidence>
<dbReference type="PROSITE" id="PS50862">
    <property type="entry name" value="AA_TRNA_LIGASE_II"/>
    <property type="match status" value="1"/>
</dbReference>
<dbReference type="InterPro" id="IPR044136">
    <property type="entry name" value="Lys-tRNA-ligase_II_N"/>
</dbReference>
<keyword evidence="10 13" id="KW-0648">Protein biosynthesis</keyword>
<dbReference type="NCBIfam" id="TIGR00499">
    <property type="entry name" value="lysS_bact"/>
    <property type="match status" value="1"/>
</dbReference>
<dbReference type="FunFam" id="3.30.930.10:FF:000001">
    <property type="entry name" value="Lysine--tRNA ligase"/>
    <property type="match status" value="1"/>
</dbReference>
<dbReference type="EC" id="6.1.1.6" evidence="13"/>
<evidence type="ECO:0000256" key="14">
    <source>
        <dbReference type="RuleBase" id="RU000336"/>
    </source>
</evidence>
<dbReference type="SUPFAM" id="SSF50249">
    <property type="entry name" value="Nucleic acid-binding proteins"/>
    <property type="match status" value="1"/>
</dbReference>
<gene>
    <name evidence="13" type="primary">lysS</name>
    <name evidence="16" type="ORF">EDC45_1692</name>
</gene>
<evidence type="ECO:0000256" key="10">
    <source>
        <dbReference type="ARBA" id="ARBA00022917"/>
    </source>
</evidence>
<evidence type="ECO:0000256" key="12">
    <source>
        <dbReference type="ARBA" id="ARBA00048573"/>
    </source>
</evidence>
<dbReference type="Pfam" id="PF01336">
    <property type="entry name" value="tRNA_anti-codon"/>
    <property type="match status" value="1"/>
</dbReference>
<evidence type="ECO:0000256" key="4">
    <source>
        <dbReference type="ARBA" id="ARBA00022490"/>
    </source>
</evidence>
<evidence type="ECO:0000313" key="16">
    <source>
        <dbReference type="EMBL" id="TDQ57022.1"/>
    </source>
</evidence>
<feature type="binding site" evidence="13">
    <location>
        <position position="411"/>
    </location>
    <ligand>
        <name>Mg(2+)</name>
        <dbReference type="ChEBI" id="CHEBI:18420"/>
        <label>1</label>
    </ligand>
</feature>
<feature type="binding site" evidence="13">
    <location>
        <position position="418"/>
    </location>
    <ligand>
        <name>Mg(2+)</name>
        <dbReference type="ChEBI" id="CHEBI:18420"/>
        <label>1</label>
    </ligand>
</feature>
<dbReference type="InterPro" id="IPR018149">
    <property type="entry name" value="Lys-tRNA-synth_II_C"/>
</dbReference>
<accession>A0A4R6V7B4</accession>
<keyword evidence="5 13" id="KW-0436">Ligase</keyword>